<reference evidence="1 2" key="1">
    <citation type="journal article" date="2024" name="G3 (Bethesda)">
        <title>Genome assembly of Hibiscus sabdariffa L. provides insights into metabolisms of medicinal natural products.</title>
        <authorList>
            <person name="Kim T."/>
        </authorList>
    </citation>
    <scope>NUCLEOTIDE SEQUENCE [LARGE SCALE GENOMIC DNA]</scope>
    <source>
        <strain evidence="1">TK-2024</strain>
        <tissue evidence="1">Old leaves</tissue>
    </source>
</reference>
<evidence type="ECO:0000313" key="1">
    <source>
        <dbReference type="EMBL" id="KAK8987990.1"/>
    </source>
</evidence>
<comment type="caution">
    <text evidence="1">The sequence shown here is derived from an EMBL/GenBank/DDBJ whole genome shotgun (WGS) entry which is preliminary data.</text>
</comment>
<accession>A0ABR2PIH7</accession>
<organism evidence="1 2">
    <name type="scientific">Hibiscus sabdariffa</name>
    <name type="common">roselle</name>
    <dbReference type="NCBI Taxonomy" id="183260"/>
    <lineage>
        <taxon>Eukaryota</taxon>
        <taxon>Viridiplantae</taxon>
        <taxon>Streptophyta</taxon>
        <taxon>Embryophyta</taxon>
        <taxon>Tracheophyta</taxon>
        <taxon>Spermatophyta</taxon>
        <taxon>Magnoliopsida</taxon>
        <taxon>eudicotyledons</taxon>
        <taxon>Gunneridae</taxon>
        <taxon>Pentapetalae</taxon>
        <taxon>rosids</taxon>
        <taxon>malvids</taxon>
        <taxon>Malvales</taxon>
        <taxon>Malvaceae</taxon>
        <taxon>Malvoideae</taxon>
        <taxon>Hibiscus</taxon>
    </lineage>
</organism>
<name>A0ABR2PIH7_9ROSI</name>
<dbReference type="Proteomes" id="UP001396334">
    <property type="component" value="Unassembled WGS sequence"/>
</dbReference>
<sequence length="111" mass="13182">MKRELTWEVTEKWSDKEPRKMGVAGIGCTRRRKLRKKGDNEREWKNKSLNKRWFDGEKDLSLAFDEQIGICYEWRKLVFGLFGDTKGKALAVRSNFHSFMTCSRKLLEFDS</sequence>
<dbReference type="EMBL" id="JBBPBN010000059">
    <property type="protein sequence ID" value="KAK8987990.1"/>
    <property type="molecule type" value="Genomic_DNA"/>
</dbReference>
<keyword evidence="2" id="KW-1185">Reference proteome</keyword>
<protein>
    <submittedName>
        <fullName evidence="1">Uncharacterized protein</fullName>
    </submittedName>
</protein>
<gene>
    <name evidence="1" type="ORF">V6N11_065592</name>
</gene>
<evidence type="ECO:0000313" key="2">
    <source>
        <dbReference type="Proteomes" id="UP001396334"/>
    </source>
</evidence>
<proteinExistence type="predicted"/>